<evidence type="ECO:0000256" key="7">
    <source>
        <dbReference type="ARBA" id="ARBA00022769"/>
    </source>
</evidence>
<dbReference type="RefSeq" id="WP_186893672.1">
    <property type="nucleotide sequence ID" value="NZ_WJBE01000004.1"/>
</dbReference>
<keyword evidence="12 17" id="KW-0238">DNA-binding</keyword>
<keyword evidence="3 17" id="KW-0479">Metal-binding</keyword>
<protein>
    <recommendedName>
        <fullName evidence="15 17">UvrABC system protein A</fullName>
        <shortName evidence="17">UvrA protein</shortName>
    </recommendedName>
    <alternativeName>
        <fullName evidence="16 17">Excinuclease ABC subunit A</fullName>
    </alternativeName>
</protein>
<proteinExistence type="inferred from homology"/>
<dbReference type="NCBIfam" id="TIGR00630">
    <property type="entry name" value="uvra"/>
    <property type="match status" value="1"/>
</dbReference>
<comment type="subcellular location">
    <subcellularLocation>
        <location evidence="1 17">Cytoplasm</location>
    </subcellularLocation>
</comment>
<gene>
    <name evidence="17 19" type="primary">uvrA</name>
    <name evidence="19" type="ORF">GH811_05725</name>
</gene>
<dbReference type="Gene3D" id="1.10.8.280">
    <property type="entry name" value="ABC transporter ATPase domain-like"/>
    <property type="match status" value="1"/>
</dbReference>
<feature type="domain" description="ABC transporter" evidence="18">
    <location>
        <begin position="602"/>
        <end position="931"/>
    </location>
</feature>
<keyword evidence="7 17" id="KW-0228">DNA excision</keyword>
<dbReference type="PROSITE" id="PS50893">
    <property type="entry name" value="ABC_TRANSPORTER_2"/>
    <property type="match status" value="1"/>
</dbReference>
<dbReference type="Proteomes" id="UP000622405">
    <property type="component" value="Unassembled WGS sequence"/>
</dbReference>
<keyword evidence="10 17" id="KW-0067">ATP-binding</keyword>
<feature type="zinc finger region" description="C4-type" evidence="17">
    <location>
        <begin position="734"/>
        <end position="760"/>
    </location>
</feature>
<evidence type="ECO:0000256" key="3">
    <source>
        <dbReference type="ARBA" id="ARBA00022723"/>
    </source>
</evidence>
<keyword evidence="19" id="KW-0378">Hydrolase</keyword>
<dbReference type="SMART" id="SM00382">
    <property type="entry name" value="AAA"/>
    <property type="match status" value="1"/>
</dbReference>
<evidence type="ECO:0000256" key="12">
    <source>
        <dbReference type="ARBA" id="ARBA00023125"/>
    </source>
</evidence>
<dbReference type="CDD" id="cd03271">
    <property type="entry name" value="ABC_UvrA_II"/>
    <property type="match status" value="1"/>
</dbReference>
<evidence type="ECO:0000256" key="15">
    <source>
        <dbReference type="ARBA" id="ARBA00039316"/>
    </source>
</evidence>
<keyword evidence="13 17" id="KW-0234">DNA repair</keyword>
<dbReference type="Gene3D" id="1.20.1580.10">
    <property type="entry name" value="ABC transporter ATPase like domain"/>
    <property type="match status" value="2"/>
</dbReference>
<keyword evidence="11 17" id="KW-0267">Excision nuclease</keyword>
<sequence length="935" mass="103572">MKYIEIKGAKEHNLKNINLKIPRDQLVVFTGLSGSGKSSLAFDTIYAEGQRRYMESLSSYARQFLGQSQKPNVESIDGLSPAISIDQKTTNRNPRSTVGTVTEIYDYLRLLYARIGIPHCPKCGKVVESQSVDQIVDTIMALPEKTKFQILAPVIRKEKGQHKKTIDHIKKEGFVRIIVDGEPMEVTDEINLDKNKKHTIEVVVDRLVAKDNLGKRLSDSLEIALKLSGGLVICDVIGGEAQLFSEKLACADCGIAMDVLEPRTFSFNNPFGMCPDCHGLGFHQEVDPDLLIPDKSLSISNGAIKFFGLKSDSKYYYNLIKALAEKHQFSIESPLENASEAFLNALLYGSDEVLEIAYEGKFSGTYSSTFEGLIRNMERRYIETTSERMRSLIERYMSETPCPTCHGKRLNPTSLAVTIHDMNIIEITDMSIGQLIEFFNTLTMSDREMIIGESIFKEIDARLNFLKNVGLEYLTLSRNAGTLSGGESQRIRLATQIGSGLVGVLYVLDEPSIGLHQRDNQKLLETLRRLTDLGNSLIVVEHDEETMQAADYIVDIGPGPGVHGGEIVAQGSLEEIMTVPESVTGQYFSGKRFIPIPERRREGTGDTIKIVGARENNLKNLDVDFPLGKFICVTGVSGSGKSTLINEILYKGISQKLYRSLKKPGKYTSIEGVEFIDKVIDIDQSPIGRTPRSNPATYTGVFDLVRDLFAKTPEAKARGYQKGRFSFNVKGGRCEKCSGDGIIKIEMHFLPDVYVPCEVCGGKRYNRETLEVKYKGKNIADVLDMTVEEALEFFSNIPKINDKLQTLYDVGLSYVRLGQPSTQLSGGEAQRVKLATELSKRNTGKTLYVLDEPTTGLHIADVHQLITVIQRLADSGSTVVVIEHQLDMIKVADHIIDLGPEGGDGGGTIIAIGTPEEIAQVPESYTGQYLKKILK</sequence>
<evidence type="ECO:0000256" key="6">
    <source>
        <dbReference type="ARBA" id="ARBA00022763"/>
    </source>
</evidence>
<comment type="caution">
    <text evidence="19">The sequence shown here is derived from an EMBL/GenBank/DDBJ whole genome shotgun (WGS) entry which is preliminary data.</text>
</comment>
<reference evidence="19 20" key="1">
    <citation type="journal article" date="2020" name="mSystems">
        <title>Defining Genomic and Predicted Metabolic Features of the Acetobacterium Genus.</title>
        <authorList>
            <person name="Ross D.E."/>
            <person name="Marshall C.W."/>
            <person name="Gulliver D."/>
            <person name="May H.D."/>
            <person name="Norman R.S."/>
        </authorList>
    </citation>
    <scope>NUCLEOTIDE SEQUENCE [LARGE SCALE GENOMIC DNA]</scope>
    <source>
        <strain evidence="19 20">DSM 4132</strain>
    </source>
</reference>
<dbReference type="PANTHER" id="PTHR43152:SF3">
    <property type="entry name" value="UVRABC SYSTEM PROTEIN A"/>
    <property type="match status" value="1"/>
</dbReference>
<accession>A0ABR6YVE2</accession>
<evidence type="ECO:0000256" key="5">
    <source>
        <dbReference type="ARBA" id="ARBA00022741"/>
    </source>
</evidence>
<dbReference type="Pfam" id="PF17755">
    <property type="entry name" value="UvrA_DNA-bind"/>
    <property type="match status" value="1"/>
</dbReference>
<evidence type="ECO:0000256" key="11">
    <source>
        <dbReference type="ARBA" id="ARBA00022881"/>
    </source>
</evidence>
<comment type="similarity">
    <text evidence="14 17">Belongs to the ABC transporter superfamily. UvrA family.</text>
</comment>
<evidence type="ECO:0000313" key="19">
    <source>
        <dbReference type="EMBL" id="MBC3899113.1"/>
    </source>
</evidence>
<dbReference type="InterPro" id="IPR003439">
    <property type="entry name" value="ABC_transporter-like_ATP-bd"/>
</dbReference>
<evidence type="ECO:0000256" key="17">
    <source>
        <dbReference type="HAMAP-Rule" id="MF_00205"/>
    </source>
</evidence>
<dbReference type="InterPro" id="IPR041102">
    <property type="entry name" value="UvrA_inter"/>
</dbReference>
<dbReference type="SUPFAM" id="SSF52540">
    <property type="entry name" value="P-loop containing nucleoside triphosphate hydrolases"/>
    <property type="match status" value="2"/>
</dbReference>
<keyword evidence="9 17" id="KW-0862">Zinc</keyword>
<organism evidence="19 20">
    <name type="scientific">Acetobacterium malicum</name>
    <dbReference type="NCBI Taxonomy" id="52692"/>
    <lineage>
        <taxon>Bacteria</taxon>
        <taxon>Bacillati</taxon>
        <taxon>Bacillota</taxon>
        <taxon>Clostridia</taxon>
        <taxon>Eubacteriales</taxon>
        <taxon>Eubacteriaceae</taxon>
        <taxon>Acetobacterium</taxon>
    </lineage>
</organism>
<dbReference type="NCBIfam" id="NF001503">
    <property type="entry name" value="PRK00349.1"/>
    <property type="match status" value="1"/>
</dbReference>
<evidence type="ECO:0000256" key="8">
    <source>
        <dbReference type="ARBA" id="ARBA00022771"/>
    </source>
</evidence>
<evidence type="ECO:0000256" key="9">
    <source>
        <dbReference type="ARBA" id="ARBA00022833"/>
    </source>
</evidence>
<evidence type="ECO:0000313" key="20">
    <source>
        <dbReference type="Proteomes" id="UP000622405"/>
    </source>
</evidence>
<dbReference type="PROSITE" id="PS00211">
    <property type="entry name" value="ABC_TRANSPORTER_1"/>
    <property type="match status" value="2"/>
</dbReference>
<dbReference type="EMBL" id="WJBE01000004">
    <property type="protein sequence ID" value="MBC3899113.1"/>
    <property type="molecule type" value="Genomic_DNA"/>
</dbReference>
<comment type="function">
    <text evidence="17">The UvrABC repair system catalyzes the recognition and processing of DNA lesions. UvrA is an ATPase and a DNA-binding protein. A damage recognition complex composed of 2 UvrA and 2 UvrB subunits scans DNA for abnormalities. When the presence of a lesion has been verified by UvrB, the UvrA molecules dissociate.</text>
</comment>
<feature type="binding site" evidence="17">
    <location>
        <begin position="31"/>
        <end position="38"/>
    </location>
    <ligand>
        <name>ATP</name>
        <dbReference type="ChEBI" id="CHEBI:30616"/>
    </ligand>
</feature>
<feature type="zinc finger region" description="C4-type" evidence="17">
    <location>
        <begin position="250"/>
        <end position="277"/>
    </location>
</feature>
<dbReference type="InterPro" id="IPR041552">
    <property type="entry name" value="UvrA_DNA-bd"/>
</dbReference>
<keyword evidence="4 17" id="KW-0677">Repeat</keyword>
<evidence type="ECO:0000256" key="16">
    <source>
        <dbReference type="ARBA" id="ARBA00042156"/>
    </source>
</evidence>
<keyword evidence="2 17" id="KW-0963">Cytoplasm</keyword>
<evidence type="ECO:0000256" key="13">
    <source>
        <dbReference type="ARBA" id="ARBA00023204"/>
    </source>
</evidence>
<dbReference type="Gene3D" id="3.30.1490.20">
    <property type="entry name" value="ATP-grasp fold, A domain"/>
    <property type="match status" value="1"/>
</dbReference>
<name>A0ABR6YVE2_9FIRM</name>
<dbReference type="InterPro" id="IPR013815">
    <property type="entry name" value="ATP_grasp_subdomain_1"/>
</dbReference>
<evidence type="ECO:0000259" key="18">
    <source>
        <dbReference type="PROSITE" id="PS50893"/>
    </source>
</evidence>
<dbReference type="CDD" id="cd03270">
    <property type="entry name" value="ABC_UvrA_I"/>
    <property type="match status" value="1"/>
</dbReference>
<keyword evidence="6 17" id="KW-0227">DNA damage</keyword>
<dbReference type="InterPro" id="IPR003593">
    <property type="entry name" value="AAA+_ATPase"/>
</dbReference>
<dbReference type="InterPro" id="IPR027417">
    <property type="entry name" value="P-loop_NTPase"/>
</dbReference>
<dbReference type="Gene3D" id="3.40.50.300">
    <property type="entry name" value="P-loop containing nucleotide triphosphate hydrolases"/>
    <property type="match status" value="2"/>
</dbReference>
<keyword evidence="8 17" id="KW-0863">Zinc-finger</keyword>
<feature type="binding site" evidence="17">
    <location>
        <begin position="635"/>
        <end position="642"/>
    </location>
    <ligand>
        <name>ATP</name>
        <dbReference type="ChEBI" id="CHEBI:30616"/>
    </ligand>
</feature>
<comment type="subunit">
    <text evidence="17">Forms a heterotetramer with UvrB during the search for lesions.</text>
</comment>
<dbReference type="GO" id="GO:0016787">
    <property type="term" value="F:hydrolase activity"/>
    <property type="evidence" value="ECO:0007669"/>
    <property type="project" value="UniProtKB-KW"/>
</dbReference>
<keyword evidence="17" id="KW-0742">SOS response</keyword>
<dbReference type="Pfam" id="PF17760">
    <property type="entry name" value="UvrA_inter"/>
    <property type="match status" value="1"/>
</dbReference>
<dbReference type="InterPro" id="IPR017871">
    <property type="entry name" value="ABC_transporter-like_CS"/>
</dbReference>
<dbReference type="PANTHER" id="PTHR43152">
    <property type="entry name" value="UVRABC SYSTEM PROTEIN A"/>
    <property type="match status" value="1"/>
</dbReference>
<dbReference type="HAMAP" id="MF_00205">
    <property type="entry name" value="UvrA"/>
    <property type="match status" value="1"/>
</dbReference>
<evidence type="ECO:0000256" key="14">
    <source>
        <dbReference type="ARBA" id="ARBA00038000"/>
    </source>
</evidence>
<evidence type="ECO:0000256" key="1">
    <source>
        <dbReference type="ARBA" id="ARBA00004496"/>
    </source>
</evidence>
<keyword evidence="20" id="KW-1185">Reference proteome</keyword>
<evidence type="ECO:0000256" key="2">
    <source>
        <dbReference type="ARBA" id="ARBA00022490"/>
    </source>
</evidence>
<dbReference type="InterPro" id="IPR004602">
    <property type="entry name" value="UvrA"/>
</dbReference>
<evidence type="ECO:0000256" key="4">
    <source>
        <dbReference type="ARBA" id="ARBA00022737"/>
    </source>
</evidence>
<evidence type="ECO:0000256" key="10">
    <source>
        <dbReference type="ARBA" id="ARBA00022840"/>
    </source>
</evidence>
<keyword evidence="5 17" id="KW-0547">Nucleotide-binding</keyword>